<evidence type="ECO:0000256" key="2">
    <source>
        <dbReference type="ARBA" id="ARBA00022741"/>
    </source>
</evidence>
<gene>
    <name evidence="11" type="primary">recC</name>
    <name evidence="11" type="ordered locus">P9303_09591</name>
</gene>
<dbReference type="KEGG" id="pmf:P9303_09591"/>
<dbReference type="GO" id="GO:0005524">
    <property type="term" value="F:ATP binding"/>
    <property type="evidence" value="ECO:0007669"/>
    <property type="project" value="UniProtKB-KW"/>
</dbReference>
<keyword evidence="3" id="KW-0227">DNA damage</keyword>
<dbReference type="Gene3D" id="3.40.50.10930">
    <property type="match status" value="1"/>
</dbReference>
<evidence type="ECO:0000256" key="5">
    <source>
        <dbReference type="ARBA" id="ARBA00022806"/>
    </source>
</evidence>
<reference evidence="11 12" key="1">
    <citation type="journal article" date="2007" name="PLoS Genet.">
        <title>Patterns and implications of gene gain and loss in the evolution of Prochlorococcus.</title>
        <authorList>
            <person name="Kettler G.C."/>
            <person name="Martiny A.C."/>
            <person name="Huang K."/>
            <person name="Zucker J."/>
            <person name="Coleman M.L."/>
            <person name="Rodrigue S."/>
            <person name="Chen F."/>
            <person name="Lapidus A."/>
            <person name="Ferriera S."/>
            <person name="Johnson J."/>
            <person name="Steglich C."/>
            <person name="Church G.M."/>
            <person name="Richardson P."/>
            <person name="Chisholm S.W."/>
        </authorList>
    </citation>
    <scope>NUCLEOTIDE SEQUENCE [LARGE SCALE GENOMIC DNA]</scope>
    <source>
        <strain evidence="11 12">MIT 9303</strain>
    </source>
</reference>
<dbReference type="GO" id="GO:0006281">
    <property type="term" value="P:DNA repair"/>
    <property type="evidence" value="ECO:0007669"/>
    <property type="project" value="UniProtKB-KW"/>
</dbReference>
<dbReference type="EMBL" id="CP000554">
    <property type="protein sequence ID" value="ABM77710.1"/>
    <property type="molecule type" value="Genomic_DNA"/>
</dbReference>
<evidence type="ECO:0000256" key="3">
    <source>
        <dbReference type="ARBA" id="ARBA00022763"/>
    </source>
</evidence>
<dbReference type="STRING" id="59922.P9303_09591"/>
<dbReference type="PIRSF" id="PIRSF000980">
    <property type="entry name" value="RecC"/>
    <property type="match status" value="1"/>
</dbReference>
<dbReference type="EC" id="3.1.11.5" evidence="11"/>
<evidence type="ECO:0000256" key="6">
    <source>
        <dbReference type="ARBA" id="ARBA00022839"/>
    </source>
</evidence>
<evidence type="ECO:0000259" key="10">
    <source>
        <dbReference type="Pfam" id="PF17946"/>
    </source>
</evidence>
<keyword evidence="1" id="KW-0540">Nuclease</keyword>
<dbReference type="PANTHER" id="PTHR30591">
    <property type="entry name" value="RECBCD ENZYME SUBUNIT RECC"/>
    <property type="match status" value="1"/>
</dbReference>
<evidence type="ECO:0000256" key="7">
    <source>
        <dbReference type="ARBA" id="ARBA00022840"/>
    </source>
</evidence>
<protein>
    <submittedName>
        <fullName evidence="11">Possible exodeoxyribonuclease V gamma chain</fullName>
        <ecNumber evidence="11">3.1.11.5</ecNumber>
    </submittedName>
</protein>
<evidence type="ECO:0000256" key="1">
    <source>
        <dbReference type="ARBA" id="ARBA00022722"/>
    </source>
</evidence>
<evidence type="ECO:0000256" key="4">
    <source>
        <dbReference type="ARBA" id="ARBA00022801"/>
    </source>
</evidence>
<dbReference type="SUPFAM" id="SSF52540">
    <property type="entry name" value="P-loop containing nucleoside triphosphate hydrolases"/>
    <property type="match status" value="2"/>
</dbReference>
<dbReference type="InterPro" id="IPR041500">
    <property type="entry name" value="RecC_C"/>
</dbReference>
<organism evidence="11 12">
    <name type="scientific">Prochlorococcus marinus (strain MIT 9303)</name>
    <dbReference type="NCBI Taxonomy" id="59922"/>
    <lineage>
        <taxon>Bacteria</taxon>
        <taxon>Bacillati</taxon>
        <taxon>Cyanobacteriota</taxon>
        <taxon>Cyanophyceae</taxon>
        <taxon>Synechococcales</taxon>
        <taxon>Prochlorococcaceae</taxon>
        <taxon>Prochlorococcus</taxon>
    </lineage>
</organism>
<evidence type="ECO:0000313" key="11">
    <source>
        <dbReference type="EMBL" id="ABM77710.1"/>
    </source>
</evidence>
<keyword evidence="2" id="KW-0547">Nucleotide-binding</keyword>
<feature type="domain" description="RecC C-terminal" evidence="10">
    <location>
        <begin position="806"/>
        <end position="1036"/>
    </location>
</feature>
<dbReference type="BioCyc" id="PMAR59922:G1G80-866-MONOMER"/>
<dbReference type="Pfam" id="PF17946">
    <property type="entry name" value="RecC_C"/>
    <property type="match status" value="1"/>
</dbReference>
<dbReference type="HOGENOM" id="CLU_007513_1_0_3"/>
<dbReference type="InterPro" id="IPR013986">
    <property type="entry name" value="DExx_box_DNA_helicase_dom_sf"/>
</dbReference>
<evidence type="ECO:0000256" key="8">
    <source>
        <dbReference type="ARBA" id="ARBA00023125"/>
    </source>
</evidence>
<dbReference type="PANTHER" id="PTHR30591:SF1">
    <property type="entry name" value="RECBCD ENZYME SUBUNIT RECC"/>
    <property type="match status" value="1"/>
</dbReference>
<dbReference type="InterPro" id="IPR011335">
    <property type="entry name" value="Restrct_endonuc-II-like"/>
</dbReference>
<dbReference type="HAMAP" id="MF_01486">
    <property type="entry name" value="RecC"/>
    <property type="match status" value="1"/>
</dbReference>
<accession>A2C8A0</accession>
<sequence length="1103" mass="123630">MLTIYRSNRAEWLARVLAEQLRLAPPGLFDSVDVVVNTWPTSRWLGEQLASVNGISALVRFPFPGSRLRQLVRMILGIDSDAEDPWRASRLVWPLLDLLPQLLETEEAAPLREWVNRQPSRPGHLNRVQWQLARSIADAFDDYALYRPKLIHQWLEGSDRLLNSSQEMPLTLRWQPLLLRLLAERLNVEPFGIQVHRAVSKLRNGDHPAMALPSQLRLFGLSSLAPVQVELIQALSGLVDVQMFLLTPCPDLWQRCRSRRETLGNEWTEPADGFWLLEAPRLEAILGRMGAEFQQLLEGGGESQLGQWQEGDLFAAPATMACESGQEPTLLEQLQQQLVSPDDHQPLRRRQEDSSLQFLACPGQWRQVQLVRDQILQWFAADPSLEPRDVLVMTPQVNRFAPLLASVFNDAAATGVELPWRLTDRSQQDSPGLTQGMLQLLQIAGERLTATALEGLLANPAIQQQQGFSQDDASSLSRCLQRTGFRWGLDAEERGGDETHSLIWCLDRWLLGLVLPSTPGLAPGGAAPFAEGLEPAQLAKWWQLLAQFSRQLKEFRRARTCGAWVELLQGFVEELFGDGGSWAWERQCLLIALEDWRQIGADCTLLLEAAVVADVLNEALSADSGRFGHRTGALTVSALEPMRAIPHRVIVLMGLDADVFPRHRERAGFHLLEQQRQLGDPRSSDQDRYVLLEALMSTRQHLLITWNSRDEHTGECRPAASPVQQWLGRLQHELSDETFQGLCREPAANPLERSNFLSQGSQPPPSCDRRHFEARRWLDKTLAPPPLALALPLHWSSVSLEASAVISSELLLRWLIAPQLIWLEQFQVTPREWFDPVEDLEALDLDEWHRHGLLKQRLSELLGHLPTDENALLQGSEAGDWKHRYAGQGTLPPGAAATLECERLEQRWQHLQATLLSMGPCSTRRLELADGSRQMLWAGDTVVVVQPGQLKSRGVMEGWLSHLQVCANHTLTSATVVVARCGPAAKKDQFEIALRWQPLPAEQAREQLIALQALACQGLSQCWPVPPMSGWAYANANNKLAGRGEEAFRQSWSGGFNVQGERERAEMQLCFGLNCEASELLNSAGFEQANTSLYGPLVEALAI</sequence>
<dbReference type="AlphaFoldDB" id="A2C8A0"/>
<dbReference type="GO" id="GO:0009338">
    <property type="term" value="C:exodeoxyribonuclease V complex"/>
    <property type="evidence" value="ECO:0007669"/>
    <property type="project" value="InterPro"/>
</dbReference>
<evidence type="ECO:0000313" key="12">
    <source>
        <dbReference type="Proteomes" id="UP000002274"/>
    </source>
</evidence>
<evidence type="ECO:0000256" key="9">
    <source>
        <dbReference type="ARBA" id="ARBA00023204"/>
    </source>
</evidence>
<keyword evidence="6" id="KW-0269">Exonuclease</keyword>
<dbReference type="Gene3D" id="3.40.50.300">
    <property type="entry name" value="P-loop containing nucleotide triphosphate hydrolases"/>
    <property type="match status" value="2"/>
</dbReference>
<dbReference type="GO" id="GO:0008854">
    <property type="term" value="F:exodeoxyribonuclease V activity"/>
    <property type="evidence" value="ECO:0007669"/>
    <property type="project" value="UniProtKB-EC"/>
</dbReference>
<keyword evidence="7" id="KW-0067">ATP-binding</keyword>
<dbReference type="GO" id="GO:0003677">
    <property type="term" value="F:DNA binding"/>
    <property type="evidence" value="ECO:0007669"/>
    <property type="project" value="UniProtKB-KW"/>
</dbReference>
<keyword evidence="4 11" id="KW-0378">Hydrolase</keyword>
<dbReference type="RefSeq" id="WP_011825616.1">
    <property type="nucleotide sequence ID" value="NC_008820.1"/>
</dbReference>
<dbReference type="GO" id="GO:0006310">
    <property type="term" value="P:DNA recombination"/>
    <property type="evidence" value="ECO:0007669"/>
    <property type="project" value="TreeGrafter"/>
</dbReference>
<keyword evidence="9" id="KW-0234">DNA repair</keyword>
<dbReference type="InterPro" id="IPR006697">
    <property type="entry name" value="RecC"/>
</dbReference>
<keyword evidence="8" id="KW-0238">DNA-binding</keyword>
<dbReference type="Gene3D" id="1.10.10.160">
    <property type="match status" value="1"/>
</dbReference>
<dbReference type="SUPFAM" id="SSF52980">
    <property type="entry name" value="Restriction endonuclease-like"/>
    <property type="match status" value="1"/>
</dbReference>
<proteinExistence type="inferred from homology"/>
<keyword evidence="5" id="KW-0347">Helicase</keyword>
<dbReference type="InterPro" id="IPR027417">
    <property type="entry name" value="P-loop_NTPase"/>
</dbReference>
<dbReference type="GO" id="GO:0004386">
    <property type="term" value="F:helicase activity"/>
    <property type="evidence" value="ECO:0007669"/>
    <property type="project" value="UniProtKB-KW"/>
</dbReference>
<name>A2C8A0_PROM3</name>
<dbReference type="Pfam" id="PF04257">
    <property type="entry name" value="Exonuc_V_gamma"/>
    <property type="match status" value="1"/>
</dbReference>
<dbReference type="Proteomes" id="UP000002274">
    <property type="component" value="Chromosome"/>
</dbReference>